<feature type="domain" description="Granulins" evidence="5">
    <location>
        <begin position="255"/>
        <end position="268"/>
    </location>
</feature>
<feature type="domain" description="Granulins" evidence="5">
    <location>
        <begin position="82"/>
        <end position="95"/>
    </location>
</feature>
<evidence type="ECO:0000256" key="1">
    <source>
        <dbReference type="ARBA" id="ARBA00004613"/>
    </source>
</evidence>
<dbReference type="SMART" id="SM00289">
    <property type="entry name" value="WR1"/>
    <property type="match status" value="19"/>
</dbReference>
<feature type="domain" description="Granulins" evidence="5">
    <location>
        <begin position="1508"/>
        <end position="1521"/>
    </location>
</feature>
<feature type="domain" description="Granulins" evidence="5">
    <location>
        <begin position="694"/>
        <end position="707"/>
    </location>
</feature>
<feature type="domain" description="Granulins" evidence="5">
    <location>
        <begin position="398"/>
        <end position="411"/>
    </location>
</feature>
<evidence type="ECO:0000256" key="4">
    <source>
        <dbReference type="ARBA" id="ARBA00023157"/>
    </source>
</evidence>
<dbReference type="PANTHER" id="PTHR12274">
    <property type="entry name" value="GRANULIN"/>
    <property type="match status" value="1"/>
</dbReference>
<proteinExistence type="inferred from homology"/>
<dbReference type="PROSITE" id="PS00799">
    <property type="entry name" value="GRANULINS"/>
    <property type="match status" value="23"/>
</dbReference>
<feature type="domain" description="Granulins" evidence="5">
    <location>
        <begin position="1582"/>
        <end position="1595"/>
    </location>
</feature>
<evidence type="ECO:0000259" key="5">
    <source>
        <dbReference type="PROSITE" id="PS00799"/>
    </source>
</evidence>
<feature type="domain" description="Granulins" evidence="5">
    <location>
        <begin position="472"/>
        <end position="485"/>
    </location>
</feature>
<dbReference type="InterPro" id="IPR000118">
    <property type="entry name" value="Granulin"/>
</dbReference>
<comment type="subcellular location">
    <subcellularLocation>
        <location evidence="1">Secreted</location>
    </subcellularLocation>
</comment>
<evidence type="ECO:0000256" key="3">
    <source>
        <dbReference type="ARBA" id="ARBA00022525"/>
    </source>
</evidence>
<name>A0ABY7DFT9_MYAAR</name>
<dbReference type="Proteomes" id="UP001164746">
    <property type="component" value="Chromosome 1"/>
</dbReference>
<feature type="domain" description="Granulins" evidence="5">
    <location>
        <begin position="1360"/>
        <end position="1373"/>
    </location>
</feature>
<keyword evidence="4" id="KW-1015">Disulfide bond</keyword>
<organism evidence="6 7">
    <name type="scientific">Mya arenaria</name>
    <name type="common">Soft-shell clam</name>
    <dbReference type="NCBI Taxonomy" id="6604"/>
    <lineage>
        <taxon>Eukaryota</taxon>
        <taxon>Metazoa</taxon>
        <taxon>Spiralia</taxon>
        <taxon>Lophotrochozoa</taxon>
        <taxon>Mollusca</taxon>
        <taxon>Bivalvia</taxon>
        <taxon>Autobranchia</taxon>
        <taxon>Heteroconchia</taxon>
        <taxon>Euheterodonta</taxon>
        <taxon>Imparidentia</taxon>
        <taxon>Neoheterodontei</taxon>
        <taxon>Myida</taxon>
        <taxon>Myoidea</taxon>
        <taxon>Myidae</taxon>
        <taxon>Mya</taxon>
    </lineage>
</organism>
<dbReference type="InterPro" id="IPR039036">
    <property type="entry name" value="Granulin_fam"/>
</dbReference>
<feature type="domain" description="Granulins" evidence="5">
    <location>
        <begin position="990"/>
        <end position="1003"/>
    </location>
</feature>
<feature type="domain" description="Granulins" evidence="5">
    <location>
        <begin position="620"/>
        <end position="633"/>
    </location>
</feature>
<dbReference type="InterPro" id="IPR037277">
    <property type="entry name" value="Granulin_sf"/>
</dbReference>
<evidence type="ECO:0000256" key="2">
    <source>
        <dbReference type="ARBA" id="ARBA00010093"/>
    </source>
</evidence>
<feature type="domain" description="Granulins" evidence="5">
    <location>
        <begin position="1286"/>
        <end position="1299"/>
    </location>
</feature>
<dbReference type="SUPFAM" id="SSF57277">
    <property type="entry name" value="Granulin repeat"/>
    <property type="match status" value="20"/>
</dbReference>
<feature type="domain" description="Granulins" evidence="5">
    <location>
        <begin position="1732"/>
        <end position="1745"/>
    </location>
</feature>
<feature type="domain" description="Granulins" evidence="5">
    <location>
        <begin position="842"/>
        <end position="855"/>
    </location>
</feature>
<keyword evidence="3" id="KW-0964">Secreted</keyword>
<feature type="domain" description="Granulins" evidence="5">
    <location>
        <begin position="1836"/>
        <end position="1849"/>
    </location>
</feature>
<evidence type="ECO:0000313" key="7">
    <source>
        <dbReference type="Proteomes" id="UP001164746"/>
    </source>
</evidence>
<dbReference type="InterPro" id="IPR006150">
    <property type="entry name" value="Cys_repeat_1"/>
</dbReference>
<feature type="domain" description="Granulins" evidence="5">
    <location>
        <begin position="1434"/>
        <end position="1447"/>
    </location>
</feature>
<protein>
    <submittedName>
        <fullName evidence="6">GRN-like protein</fullName>
    </submittedName>
</protein>
<dbReference type="PANTHER" id="PTHR12274:SF3">
    <property type="entry name" value="PROGRANULIN"/>
    <property type="match status" value="1"/>
</dbReference>
<reference evidence="6" key="1">
    <citation type="submission" date="2022-11" db="EMBL/GenBank/DDBJ databases">
        <title>Centuries of genome instability and evolution in soft-shell clam transmissible cancer (bioRxiv).</title>
        <authorList>
            <person name="Hart S.F.M."/>
            <person name="Yonemitsu M.A."/>
            <person name="Giersch R.M."/>
            <person name="Beal B.F."/>
            <person name="Arriagada G."/>
            <person name="Davis B.W."/>
            <person name="Ostrander E.A."/>
            <person name="Goff S.P."/>
            <person name="Metzger M.J."/>
        </authorList>
    </citation>
    <scope>NUCLEOTIDE SEQUENCE</scope>
    <source>
        <strain evidence="6">MELC-2E11</strain>
        <tissue evidence="6">Siphon/mantle</tissue>
    </source>
</reference>
<feature type="domain" description="Granulins" evidence="5">
    <location>
        <begin position="1064"/>
        <end position="1077"/>
    </location>
</feature>
<comment type="similarity">
    <text evidence="2">Belongs to the granulin family.</text>
</comment>
<dbReference type="Pfam" id="PF00396">
    <property type="entry name" value="Granulin"/>
    <property type="match status" value="23"/>
</dbReference>
<sequence length="1881" mass="200540">MNHNSVCLIEGTGAWRYAHKNQEALKQEGFGFKTPPQYYIHPKVTVGETCPDNRSSCAFGSTCCRISISSYGCCNLPMASCCSDMKHCCPKGLKCDPLRQACISEDTIQPWADQNLVNKGVKQEIKSVMCPDGEHQCQDGQTCCKSAEGYSCCPLPKAVCCSDEIHCCPENTKCDLHHSKCVHQSTGETLDWFQKTRGHKQDMTSPLQEVTSTQEVMSLSSIQCDNKHACPTGNTCCKMEEGKWGCCPKPDAVCCDDKKHCCPHGTKCDSQGQKCIDKTSTYEWHKITSTIQTLQLNTSVKCDMNTCAPEQTCCSKDGIVRLGCCPIPNAVCCSTTCDVKEGKCLRGNTVLDWFVKTSATELKGVKCDSTHECPTGNTCCKLSSGQYGCCPIPNAVCCSDQVHCCPSGTTCDVKEGKCLRGNTVLDWFVKTPATELEGVKCDSTHECPTGNTCCKTSDGQWGCCPIPNAVCCSDGVHCCPSGTTCDVKEGKCLRGNTILDWFVKTPATELEGVKCDSTHECPTGNTCCKTSNGQWGCCPIPNAVCCSDQVHCCPSGTTCDVKEGKCLRGNTVLDWFVKLPATELEGVKCDSTHECPTGNTCCKTSGGQWGCCPIPNAVCCSDQVHCCPSGTTCDVKEGKCLRGNTVLDWFVKTPATELEGVKCDSTHECPTGNTCCKTSDGQWGCCPIPNAVCCSDGVHCCPSGTTCDVKEGKCLRGNTVLDWIVKTPATELKGVKCDSTHECPTGNTCCKTSGGQWGCCPIPNAVCCSDQVHCCPSGTTCDVKEGKCLRGNTVLDWFVKTSATELKGVKCDSTHECPTGNTCCKLSSGQYGCCPIPNAVCCSDQVHCCPSGTTCDVKEGKCLRGNTVLDWFVKTPATELEGVKCDSTHECPTGNTCCKTSDGQWGCCPIPNAVCCSDGVHCCPSGTTCDVKEGKCLRGNTILDWFVKTPATELEGVKCDSTHECPTGNTCCKTSDGQWGCCPIPNAVCCSDQVHCCPSGTTCDVKEGKCLRGNTVLDWFVKTPATELEGVKCDSTHECPTGNTCCKTSDGQWGCCPIPNAVCCSDGVHCCPSGTTCDVKEGKCLRGNTVLGWIVKTPATELKGVKCDSTHECPTGNTCCKTSGGQWGCCPIPNAVCCSDQVHCCPSGTTCDVKEGKCLRGNTVLDWFVKTSATELKGVKCDSTHECPTGNTCCKLSSGQYGCCPIPNAVCCSDQVHCCPSGTTCDVKEGKCLRGNTVLDWFVKTPATELEGVKCDSTHECPTGNTCCKTSDGQWGCCPIPNADCCSDGVHCCPSGTTCDVKEGKCLRGNTILDWFVKTPATELEGVKCDSTHECPTGNTCCKTSDGQWGCCPIPNAVCCSDQVHCCPSGTTCDVKEGKCLRGNTVLDWFVKLPATELEGVKCDSTHECPTGNTCCKTSGGQWGCCPIPNAVCCSDQVHCCPSGTTCDVKEGKCLRGNTVHDWFVKTPATELEGVKCDSTHECPTGNTCCKTSDGQWGCCPIPNAVCCSDQVHCCPSGTTCDVKEGKCLRGNTIFDWFVKTPATELEGVKCDSTHECPTGNTCCKTSDGQWGCCPIPNAVCCSDQVHCCPSGTTCDVKEGKCLRGNTVLDWFVKTPATELEGVRCDSTHECPTGNTCCKTSDGQWGCCPIPNAVCCSDQVHCCPSGTTCDVKEGKCLRGNTILDWFEKSPAKQYVKDVICPDGSECQDGQTCCEMSNSDSYGCCPLPDAVCCSDGQHCCPIGYKCDLSAQRCTRGIFQFPWLRTRKLKSKEKAGEEKKNSLLHHNNVQSAIDNELIDTKAMDVKCGDGSTCPDQYTCCSNGKGGFNCCPMPEGVCCADNVHCCPHGYVCAEQPGTCRVPGSTKGVSGFLGRLGSLKGIPHS</sequence>
<evidence type="ECO:0000313" key="6">
    <source>
        <dbReference type="EMBL" id="WAQ94948.1"/>
    </source>
</evidence>
<feature type="domain" description="Granulins" evidence="5">
    <location>
        <begin position="1212"/>
        <end position="1225"/>
    </location>
</feature>
<feature type="domain" description="Granulins" evidence="5">
    <location>
        <begin position="161"/>
        <end position="174"/>
    </location>
</feature>
<accession>A0ABY7DFT9</accession>
<dbReference type="Gene3D" id="2.10.25.160">
    <property type="entry name" value="Granulin"/>
    <property type="match status" value="23"/>
</dbReference>
<keyword evidence="7" id="KW-1185">Reference proteome</keyword>
<gene>
    <name evidence="6" type="ORF">MAR_007419</name>
</gene>
<feature type="domain" description="Granulins" evidence="5">
    <location>
        <begin position="768"/>
        <end position="781"/>
    </location>
</feature>
<dbReference type="EMBL" id="CP111012">
    <property type="protein sequence ID" value="WAQ94948.1"/>
    <property type="molecule type" value="Genomic_DNA"/>
</dbReference>
<feature type="domain" description="Granulins" evidence="5">
    <location>
        <begin position="916"/>
        <end position="929"/>
    </location>
</feature>
<dbReference type="SMART" id="SM00277">
    <property type="entry name" value="GRAN"/>
    <property type="match status" value="24"/>
</dbReference>
<feature type="domain" description="Granulins" evidence="5">
    <location>
        <begin position="1138"/>
        <end position="1151"/>
    </location>
</feature>
<feature type="domain" description="Granulins" evidence="5">
    <location>
        <begin position="1656"/>
        <end position="1669"/>
    </location>
</feature>
<feature type="domain" description="Granulins" evidence="5">
    <location>
        <begin position="546"/>
        <end position="559"/>
    </location>
</feature>